<dbReference type="RefSeq" id="WP_091606465.1">
    <property type="nucleotide sequence ID" value="NZ_FMCX01000002.1"/>
</dbReference>
<keyword evidence="3 6" id="KW-0285">Flavoprotein</keyword>
<evidence type="ECO:0000256" key="1">
    <source>
        <dbReference type="ARBA" id="ARBA00001974"/>
    </source>
</evidence>
<dbReference type="FunFam" id="2.40.110.10:FF:000002">
    <property type="entry name" value="Acyl-CoA dehydrogenase fadE12"/>
    <property type="match status" value="1"/>
</dbReference>
<dbReference type="FunFam" id="1.20.140.10:FF:000001">
    <property type="entry name" value="Acyl-CoA dehydrogenase"/>
    <property type="match status" value="1"/>
</dbReference>
<dbReference type="AlphaFoldDB" id="A0A1C4X0L1"/>
<dbReference type="SUPFAM" id="SSF47203">
    <property type="entry name" value="Acyl-CoA dehydrogenase C-terminal domain-like"/>
    <property type="match status" value="1"/>
</dbReference>
<comment type="similarity">
    <text evidence="2 6">Belongs to the acyl-CoA dehydrogenase family.</text>
</comment>
<dbReference type="GO" id="GO:0050660">
    <property type="term" value="F:flavin adenine dinucleotide binding"/>
    <property type="evidence" value="ECO:0007669"/>
    <property type="project" value="InterPro"/>
</dbReference>
<dbReference type="PIRSF" id="PIRSF016578">
    <property type="entry name" value="HsaA"/>
    <property type="match status" value="1"/>
</dbReference>
<evidence type="ECO:0000313" key="11">
    <source>
        <dbReference type="Proteomes" id="UP000199504"/>
    </source>
</evidence>
<evidence type="ECO:0000259" key="9">
    <source>
        <dbReference type="Pfam" id="PF02771"/>
    </source>
</evidence>
<feature type="domain" description="Acyl-CoA dehydrogenase/oxidase N-terminal" evidence="9">
    <location>
        <begin position="6"/>
        <end position="119"/>
    </location>
</feature>
<keyword evidence="5 6" id="KW-0560">Oxidoreductase</keyword>
<evidence type="ECO:0000259" key="8">
    <source>
        <dbReference type="Pfam" id="PF02770"/>
    </source>
</evidence>
<dbReference type="InterPro" id="IPR006091">
    <property type="entry name" value="Acyl-CoA_Oxase/DH_mid-dom"/>
</dbReference>
<sequence length="384" mass="41511">MDFALNEDQRRLRTEIIEFAQARLGEQAGANDREARFDRAGWDECARFGVLGWPFPAEYGGAGLDPLSCVVAFEALAYGCADNGLVFAINNHVWACAVYIAEHGTPQQRKQFLPGLIDGSTIGAHALTEPDVGSDALSVTTRAVEENGQYLLTGTKCFISNAPVADLFVVFAVTEPDAAPQGRLSAFIVPASTPGVRVVREIGKAGLRGTPMGEVRFEDCVIPEDYLLGAAGGGYRLFTSAMEYERGFMFAAQVGALQRVMERSVAHASARRQFGRPIAAFQGVSHPIADMRVRLELARLLLYKVGWLKREGRMAMLEAAMLKLYASEGLVDSALAALQIHGARGYVEDQPIEREVRDALAGTVYGGTSEIQRNIIASLIGLPA</sequence>
<dbReference type="EMBL" id="FMCX01000002">
    <property type="protein sequence ID" value="SCF01979.1"/>
    <property type="molecule type" value="Genomic_DNA"/>
</dbReference>
<dbReference type="Gene3D" id="1.10.540.10">
    <property type="entry name" value="Acyl-CoA dehydrogenase/oxidase, N-terminal domain"/>
    <property type="match status" value="1"/>
</dbReference>
<dbReference type="InterPro" id="IPR009100">
    <property type="entry name" value="AcylCoA_DH/oxidase_NM_dom_sf"/>
</dbReference>
<dbReference type="STRING" id="262898.GA0070564_102630"/>
<dbReference type="InterPro" id="IPR037069">
    <property type="entry name" value="AcylCoA_DH/ox_N_sf"/>
</dbReference>
<dbReference type="InterPro" id="IPR009075">
    <property type="entry name" value="AcylCo_DH/oxidase_C"/>
</dbReference>
<name>A0A1C4X0L1_9ACTN</name>
<evidence type="ECO:0000256" key="4">
    <source>
        <dbReference type="ARBA" id="ARBA00022827"/>
    </source>
</evidence>
<evidence type="ECO:0000256" key="5">
    <source>
        <dbReference type="ARBA" id="ARBA00023002"/>
    </source>
</evidence>
<dbReference type="GO" id="GO:0003995">
    <property type="term" value="F:acyl-CoA dehydrogenase activity"/>
    <property type="evidence" value="ECO:0007669"/>
    <property type="project" value="TreeGrafter"/>
</dbReference>
<keyword evidence="4 6" id="KW-0274">FAD</keyword>
<gene>
    <name evidence="10" type="ORF">GA0070564_102630</name>
</gene>
<evidence type="ECO:0000256" key="3">
    <source>
        <dbReference type="ARBA" id="ARBA00022630"/>
    </source>
</evidence>
<evidence type="ECO:0000256" key="6">
    <source>
        <dbReference type="RuleBase" id="RU362125"/>
    </source>
</evidence>
<reference evidence="11" key="1">
    <citation type="submission" date="2016-06" db="EMBL/GenBank/DDBJ databases">
        <authorList>
            <person name="Varghese N."/>
            <person name="Submissions Spin"/>
        </authorList>
    </citation>
    <scope>NUCLEOTIDE SEQUENCE [LARGE SCALE GENOMIC DNA]</scope>
    <source>
        <strain evidence="11">DSM 44830</strain>
    </source>
</reference>
<dbReference type="Gene3D" id="1.20.140.10">
    <property type="entry name" value="Butyryl-CoA Dehydrogenase, subunit A, domain 3"/>
    <property type="match status" value="1"/>
</dbReference>
<dbReference type="Pfam" id="PF00441">
    <property type="entry name" value="Acyl-CoA_dh_1"/>
    <property type="match status" value="1"/>
</dbReference>
<dbReference type="SUPFAM" id="SSF56645">
    <property type="entry name" value="Acyl-CoA dehydrogenase NM domain-like"/>
    <property type="match status" value="1"/>
</dbReference>
<comment type="cofactor">
    <cofactor evidence="1 6">
        <name>FAD</name>
        <dbReference type="ChEBI" id="CHEBI:57692"/>
    </cofactor>
</comment>
<dbReference type="Proteomes" id="UP000199504">
    <property type="component" value="Unassembled WGS sequence"/>
</dbReference>
<dbReference type="Pfam" id="PF02770">
    <property type="entry name" value="Acyl-CoA_dh_M"/>
    <property type="match status" value="1"/>
</dbReference>
<dbReference type="PANTHER" id="PTHR43884">
    <property type="entry name" value="ACYL-COA DEHYDROGENASE"/>
    <property type="match status" value="1"/>
</dbReference>
<keyword evidence="11" id="KW-1185">Reference proteome</keyword>
<dbReference type="InterPro" id="IPR036250">
    <property type="entry name" value="AcylCo_DH-like_C"/>
</dbReference>
<protein>
    <submittedName>
        <fullName evidence="10">L-prolyl-[peptidyl carrier protein] dehydrogenase</fullName>
    </submittedName>
</protein>
<evidence type="ECO:0000256" key="2">
    <source>
        <dbReference type="ARBA" id="ARBA00009347"/>
    </source>
</evidence>
<feature type="domain" description="Acyl-CoA dehydrogenase/oxidase C-terminal" evidence="7">
    <location>
        <begin position="232"/>
        <end position="378"/>
    </location>
</feature>
<proteinExistence type="inferred from homology"/>
<organism evidence="10 11">
    <name type="scientific">Micromonospora mirobrigensis</name>
    <dbReference type="NCBI Taxonomy" id="262898"/>
    <lineage>
        <taxon>Bacteria</taxon>
        <taxon>Bacillati</taxon>
        <taxon>Actinomycetota</taxon>
        <taxon>Actinomycetes</taxon>
        <taxon>Micromonosporales</taxon>
        <taxon>Micromonosporaceae</taxon>
        <taxon>Micromonospora</taxon>
    </lineage>
</organism>
<dbReference type="InterPro" id="IPR046373">
    <property type="entry name" value="Acyl-CoA_Oxase/DH_mid-dom_sf"/>
</dbReference>
<dbReference type="OrthoDB" id="5241155at2"/>
<dbReference type="PANTHER" id="PTHR43884:SF12">
    <property type="entry name" value="ISOVALERYL-COA DEHYDROGENASE, MITOCHONDRIAL-RELATED"/>
    <property type="match status" value="1"/>
</dbReference>
<dbReference type="Gene3D" id="2.40.110.10">
    <property type="entry name" value="Butyryl-CoA Dehydrogenase, subunit A, domain 2"/>
    <property type="match status" value="1"/>
</dbReference>
<accession>A0A1C4X0L1</accession>
<evidence type="ECO:0000259" key="7">
    <source>
        <dbReference type="Pfam" id="PF00441"/>
    </source>
</evidence>
<dbReference type="InterPro" id="IPR013786">
    <property type="entry name" value="AcylCoA_DH/ox_N"/>
</dbReference>
<evidence type="ECO:0000313" key="10">
    <source>
        <dbReference type="EMBL" id="SCF01979.1"/>
    </source>
</evidence>
<dbReference type="Pfam" id="PF02771">
    <property type="entry name" value="Acyl-CoA_dh_N"/>
    <property type="match status" value="1"/>
</dbReference>
<feature type="domain" description="Acyl-CoA oxidase/dehydrogenase middle" evidence="8">
    <location>
        <begin position="124"/>
        <end position="220"/>
    </location>
</feature>